<proteinExistence type="predicted"/>
<evidence type="ECO:0000313" key="1">
    <source>
        <dbReference type="EMBL" id="DAF62289.1"/>
    </source>
</evidence>
<accession>A0A8S5TGA6</accession>
<reference evidence="1" key="1">
    <citation type="journal article" date="2021" name="Proc. Natl. Acad. Sci. U.S.A.">
        <title>A Catalog of Tens of Thousands of Viruses from Human Metagenomes Reveals Hidden Associations with Chronic Diseases.</title>
        <authorList>
            <person name="Tisza M.J."/>
            <person name="Buck C.B."/>
        </authorList>
    </citation>
    <scope>NUCLEOTIDE SEQUENCE</scope>
    <source>
        <strain evidence="1">CtIty1</strain>
    </source>
</reference>
<protein>
    <submittedName>
        <fullName evidence="1">Uncharacterized protein</fullName>
    </submittedName>
</protein>
<organism evidence="1">
    <name type="scientific">Myoviridae sp. ctIty1</name>
    <dbReference type="NCBI Taxonomy" id="2827673"/>
    <lineage>
        <taxon>Viruses</taxon>
        <taxon>Duplodnaviria</taxon>
        <taxon>Heunggongvirae</taxon>
        <taxon>Uroviricota</taxon>
        <taxon>Caudoviricetes</taxon>
    </lineage>
</organism>
<dbReference type="EMBL" id="BK032823">
    <property type="protein sequence ID" value="DAF62289.1"/>
    <property type="molecule type" value="Genomic_DNA"/>
</dbReference>
<name>A0A8S5TGA6_9CAUD</name>
<sequence length="38" mass="4594">MKLKIEFLKKLLMAIVLSEINVRLKYMVLHLQITFVIY</sequence>